<gene>
    <name evidence="3" type="ORF">SEUCBS140593_006364</name>
</gene>
<organism evidence="3 4">
    <name type="scientific">Sporothrix eucalyptigena</name>
    <dbReference type="NCBI Taxonomy" id="1812306"/>
    <lineage>
        <taxon>Eukaryota</taxon>
        <taxon>Fungi</taxon>
        <taxon>Dikarya</taxon>
        <taxon>Ascomycota</taxon>
        <taxon>Pezizomycotina</taxon>
        <taxon>Sordariomycetes</taxon>
        <taxon>Sordariomycetidae</taxon>
        <taxon>Ophiostomatales</taxon>
        <taxon>Ophiostomataceae</taxon>
        <taxon>Sporothrix</taxon>
    </lineage>
</organism>
<name>A0ABP0C576_9PEZI</name>
<dbReference type="PANTHER" id="PTHR34861">
    <property type="match status" value="1"/>
</dbReference>
<evidence type="ECO:0000256" key="1">
    <source>
        <dbReference type="ARBA" id="ARBA00007865"/>
    </source>
</evidence>
<dbReference type="PANTHER" id="PTHR34861:SF8">
    <property type="entry name" value="CYCLASE"/>
    <property type="match status" value="1"/>
</dbReference>
<reference evidence="3 4" key="1">
    <citation type="submission" date="2024-01" db="EMBL/GenBank/DDBJ databases">
        <authorList>
            <person name="Allen C."/>
            <person name="Tagirdzhanova G."/>
        </authorList>
    </citation>
    <scope>NUCLEOTIDE SEQUENCE [LARGE SCALE GENOMIC DNA]</scope>
</reference>
<evidence type="ECO:0008006" key="5">
    <source>
        <dbReference type="Google" id="ProtNLM"/>
    </source>
</evidence>
<dbReference type="InterPro" id="IPR007325">
    <property type="entry name" value="KFase/CYL"/>
</dbReference>
<dbReference type="Pfam" id="PF04199">
    <property type="entry name" value="Cyclase"/>
    <property type="match status" value="1"/>
</dbReference>
<dbReference type="InterPro" id="IPR037175">
    <property type="entry name" value="KFase_sf"/>
</dbReference>
<comment type="similarity">
    <text evidence="1">Belongs to the Cyclase 1 superfamily.</text>
</comment>
<evidence type="ECO:0000313" key="4">
    <source>
        <dbReference type="Proteomes" id="UP001642482"/>
    </source>
</evidence>
<proteinExistence type="inferred from homology"/>
<feature type="region of interest" description="Disordered" evidence="2">
    <location>
        <begin position="1"/>
        <end position="21"/>
    </location>
</feature>
<evidence type="ECO:0000313" key="3">
    <source>
        <dbReference type="EMBL" id="CAK7226800.1"/>
    </source>
</evidence>
<dbReference type="SUPFAM" id="SSF102198">
    <property type="entry name" value="Putative cyclase"/>
    <property type="match status" value="1"/>
</dbReference>
<dbReference type="Proteomes" id="UP001642482">
    <property type="component" value="Unassembled WGS sequence"/>
</dbReference>
<evidence type="ECO:0000256" key="2">
    <source>
        <dbReference type="SAM" id="MobiDB-lite"/>
    </source>
</evidence>
<keyword evidence="4" id="KW-1185">Reference proteome</keyword>
<protein>
    <recommendedName>
        <fullName evidence="5">Cyclase family protein</fullName>
    </recommendedName>
</protein>
<dbReference type="EMBL" id="CAWUHD010000068">
    <property type="protein sequence ID" value="CAK7226800.1"/>
    <property type="molecule type" value="Genomic_DNA"/>
</dbReference>
<comment type="caution">
    <text evidence="3">The sequence shown here is derived from an EMBL/GenBank/DDBJ whole genome shotgun (WGS) entry which is preliminary data.</text>
</comment>
<accession>A0ABP0C576</accession>
<sequence length="460" mass="49960">MGLLHTAPGPASAVEQPKVEEKIETVPETQIVEATQTQLDEHTRTDQPADDAIAVGAADAQPAHIEAPLELTPAEAAPTEAAVEAPAEAPVIVPVEVSVEAATKASVEAPVQAPQEITEAAQSTPTVNLHNLTYDELPDKRRVWPGAPGSREEGLGRLNLLTPDVVAAAASSSIRTGQRVALNWDLTKLDIANFNRAPTQHHIMSLLGGAGFDDVYIFNPQQSSQWDGLRHFSSPYPDSSERLFYGGVTSGDIANRSNTRIGMQHWAQEGIVGRGVLLDYVEYARKYLPNLSYKALSDHAIPLSVLQDIAKVQGVEFQRGDILFVRIGLTREWDEEMSAADKLAYAQSKNPQHAGVEGTEEMLRWIWDTGFAAVAGDAVSFEVYPPQKEYARGEGQPSVPGVFMHEYLLPAWGVPVGELFDLEALSRMCIEHNRWTFFVTSAPLNMPGGVSSPPNCLAIF</sequence>
<dbReference type="Gene3D" id="3.50.30.50">
    <property type="entry name" value="Putative cyclase"/>
    <property type="match status" value="1"/>
</dbReference>